<evidence type="ECO:0000313" key="1">
    <source>
        <dbReference type="EMBL" id="SDO77433.1"/>
    </source>
</evidence>
<sequence length="106" mass="11392">MAAEFVYLSGMREISVDPEDLRRAAGILDVDVRRAEAKTTVPDSRNLGHAELSAAVGEFVQALTGGWMEAVTQADDLVSGLRDSAEIFERADAKGGETLRALKDGR</sequence>
<dbReference type="Pfam" id="PF10824">
    <property type="entry name" value="T7SS_ESX_EspC"/>
    <property type="match status" value="1"/>
</dbReference>
<dbReference type="Proteomes" id="UP000186456">
    <property type="component" value="Unassembled WGS sequence"/>
</dbReference>
<gene>
    <name evidence="1" type="ORF">SAMN04487788_0831</name>
</gene>
<dbReference type="AlphaFoldDB" id="A0A1H0MAI3"/>
<name>A0A1H0MAI3_MICTS</name>
<dbReference type="EMBL" id="FNJN01000002">
    <property type="protein sequence ID" value="SDO77433.1"/>
    <property type="molecule type" value="Genomic_DNA"/>
</dbReference>
<accession>A0A1H0MAI3</accession>
<organism evidence="1 2">
    <name type="scientific">Microbacterium testaceum (strain StLB037)</name>
    <dbReference type="NCBI Taxonomy" id="979556"/>
    <lineage>
        <taxon>Bacteria</taxon>
        <taxon>Bacillati</taxon>
        <taxon>Actinomycetota</taxon>
        <taxon>Actinomycetes</taxon>
        <taxon>Micrococcales</taxon>
        <taxon>Microbacteriaceae</taxon>
        <taxon>Microbacterium</taxon>
    </lineage>
</organism>
<reference evidence="1 2" key="1">
    <citation type="submission" date="2016-10" db="EMBL/GenBank/DDBJ databases">
        <authorList>
            <person name="de Groot N.N."/>
        </authorList>
    </citation>
    <scope>NUCLEOTIDE SEQUENCE [LARGE SCALE GENOMIC DNA]</scope>
    <source>
        <strain evidence="1 2">StLB037</strain>
    </source>
</reference>
<dbReference type="GO" id="GO:0009306">
    <property type="term" value="P:protein secretion"/>
    <property type="evidence" value="ECO:0007669"/>
    <property type="project" value="InterPro"/>
</dbReference>
<dbReference type="InterPro" id="IPR022536">
    <property type="entry name" value="EspC"/>
</dbReference>
<proteinExistence type="predicted"/>
<protein>
    <submittedName>
        <fullName evidence="1">Excreted virulence factor EspC, type VII ESX diderm</fullName>
    </submittedName>
</protein>
<evidence type="ECO:0000313" key="2">
    <source>
        <dbReference type="Proteomes" id="UP000186456"/>
    </source>
</evidence>